<evidence type="ECO:0000313" key="5">
    <source>
        <dbReference type="Proteomes" id="UP000295560"/>
    </source>
</evidence>
<dbReference type="GO" id="GO:0042619">
    <property type="term" value="P:poly-hydroxybutyrate biosynthetic process"/>
    <property type="evidence" value="ECO:0007669"/>
    <property type="project" value="InterPro"/>
</dbReference>
<dbReference type="InterPro" id="IPR011283">
    <property type="entry name" value="Acetoacetyl-CoA_reductase"/>
</dbReference>
<dbReference type="FunFam" id="3.40.50.720:FF:000173">
    <property type="entry name" value="3-oxoacyl-[acyl-carrier protein] reductase"/>
    <property type="match status" value="1"/>
</dbReference>
<dbReference type="NCBIfam" id="NF009466">
    <property type="entry name" value="PRK12826.1-2"/>
    <property type="match status" value="1"/>
</dbReference>
<organism evidence="4 5">
    <name type="scientific">Pseudonocardia endophytica</name>
    <dbReference type="NCBI Taxonomy" id="401976"/>
    <lineage>
        <taxon>Bacteria</taxon>
        <taxon>Bacillati</taxon>
        <taxon>Actinomycetota</taxon>
        <taxon>Actinomycetes</taxon>
        <taxon>Pseudonocardiales</taxon>
        <taxon>Pseudonocardiaceae</taxon>
        <taxon>Pseudonocardia</taxon>
    </lineage>
</organism>
<dbReference type="PANTHER" id="PTHR42879">
    <property type="entry name" value="3-OXOACYL-(ACYL-CARRIER-PROTEIN) REDUCTASE"/>
    <property type="match status" value="1"/>
</dbReference>
<sequence length="255" mass="26527">MTAITDQNPEQRVAIVTGGARGIGAGITTALAKTGVHVAVGYSSNSQAAEDLKGKLEAEGASISVHQGNVGEPDDCARVVKEVMDLTGRVDYLINNAGITVDKTVRKLTVDDWHAVLRINLSGAFYMTKNVIDHMVGNEFGRIVNISSVIGQTGSVGQANYASSKAGLIGFSKSLAQEVAAKGVTVNCVAPGFIETEMVAAVPEKALEKIVAKIPMKRLGQADEIARAVQFLVDDKAGYITGSVIAVNGGLDMGA</sequence>
<dbReference type="SUPFAM" id="SSF51735">
    <property type="entry name" value="NAD(P)-binding Rossmann-fold domains"/>
    <property type="match status" value="1"/>
</dbReference>
<dbReference type="OrthoDB" id="9804774at2"/>
<dbReference type="InterPro" id="IPR036291">
    <property type="entry name" value="NAD(P)-bd_dom_sf"/>
</dbReference>
<dbReference type="SMART" id="SM00822">
    <property type="entry name" value="PKS_KR"/>
    <property type="match status" value="1"/>
</dbReference>
<dbReference type="PANTHER" id="PTHR42879:SF2">
    <property type="entry name" value="3-OXOACYL-[ACYL-CARRIER-PROTEIN] REDUCTASE FABG"/>
    <property type="match status" value="1"/>
</dbReference>
<accession>A0A4R1HX33</accession>
<dbReference type="PROSITE" id="PS00061">
    <property type="entry name" value="ADH_SHORT"/>
    <property type="match status" value="1"/>
</dbReference>
<dbReference type="InterPro" id="IPR020904">
    <property type="entry name" value="Sc_DH/Rdtase_CS"/>
</dbReference>
<dbReference type="PRINTS" id="PR00081">
    <property type="entry name" value="GDHRDH"/>
</dbReference>
<dbReference type="NCBIfam" id="NF009464">
    <property type="entry name" value="PRK12824.1"/>
    <property type="match status" value="1"/>
</dbReference>
<dbReference type="NCBIfam" id="TIGR01829">
    <property type="entry name" value="AcAcCoA_reduct"/>
    <property type="match status" value="1"/>
</dbReference>
<dbReference type="Pfam" id="PF13561">
    <property type="entry name" value="adh_short_C2"/>
    <property type="match status" value="1"/>
</dbReference>
<dbReference type="PRINTS" id="PR00080">
    <property type="entry name" value="SDRFAMILY"/>
</dbReference>
<dbReference type="Gene3D" id="3.40.50.720">
    <property type="entry name" value="NAD(P)-binding Rossmann-like Domain"/>
    <property type="match status" value="1"/>
</dbReference>
<feature type="domain" description="Ketoreductase" evidence="3">
    <location>
        <begin position="12"/>
        <end position="196"/>
    </location>
</feature>
<gene>
    <name evidence="4" type="ORF">EV378_1881</name>
</gene>
<dbReference type="GO" id="GO:0018454">
    <property type="term" value="F:acetoacetyl-CoA reductase activity"/>
    <property type="evidence" value="ECO:0007669"/>
    <property type="project" value="InterPro"/>
</dbReference>
<comment type="similarity">
    <text evidence="1">Belongs to the short-chain dehydrogenases/reductases (SDR) family.</text>
</comment>
<dbReference type="InterPro" id="IPR057326">
    <property type="entry name" value="KR_dom"/>
</dbReference>
<dbReference type="RefSeq" id="WP_132422700.1">
    <property type="nucleotide sequence ID" value="NZ_SMFZ01000001.1"/>
</dbReference>
<keyword evidence="5" id="KW-1185">Reference proteome</keyword>
<proteinExistence type="inferred from homology"/>
<dbReference type="AlphaFoldDB" id="A0A4R1HX33"/>
<dbReference type="InterPro" id="IPR050259">
    <property type="entry name" value="SDR"/>
</dbReference>
<evidence type="ECO:0000256" key="2">
    <source>
        <dbReference type="ARBA" id="ARBA00023002"/>
    </source>
</evidence>
<evidence type="ECO:0000259" key="3">
    <source>
        <dbReference type="SMART" id="SM00822"/>
    </source>
</evidence>
<dbReference type="InterPro" id="IPR002347">
    <property type="entry name" value="SDR_fam"/>
</dbReference>
<evidence type="ECO:0000313" key="4">
    <source>
        <dbReference type="EMBL" id="TCK26053.1"/>
    </source>
</evidence>
<keyword evidence="2" id="KW-0560">Oxidoreductase</keyword>
<name>A0A4R1HX33_PSEEN</name>
<dbReference type="Proteomes" id="UP000295560">
    <property type="component" value="Unassembled WGS sequence"/>
</dbReference>
<dbReference type="GO" id="GO:0032787">
    <property type="term" value="P:monocarboxylic acid metabolic process"/>
    <property type="evidence" value="ECO:0007669"/>
    <property type="project" value="UniProtKB-ARBA"/>
</dbReference>
<reference evidence="4 5" key="1">
    <citation type="submission" date="2019-03" db="EMBL/GenBank/DDBJ databases">
        <title>Sequencing the genomes of 1000 actinobacteria strains.</title>
        <authorList>
            <person name="Klenk H.-P."/>
        </authorList>
    </citation>
    <scope>NUCLEOTIDE SEQUENCE [LARGE SCALE GENOMIC DNA]</scope>
    <source>
        <strain evidence="4 5">DSM 44969</strain>
    </source>
</reference>
<comment type="caution">
    <text evidence="4">The sequence shown here is derived from an EMBL/GenBank/DDBJ whole genome shotgun (WGS) entry which is preliminary data.</text>
</comment>
<evidence type="ECO:0000256" key="1">
    <source>
        <dbReference type="ARBA" id="ARBA00006484"/>
    </source>
</evidence>
<dbReference type="GO" id="GO:0005737">
    <property type="term" value="C:cytoplasm"/>
    <property type="evidence" value="ECO:0007669"/>
    <property type="project" value="InterPro"/>
</dbReference>
<protein>
    <submittedName>
        <fullName evidence="4">3-oxoacyl-[acyl-carrier-protein] reductase</fullName>
    </submittedName>
</protein>
<dbReference type="EMBL" id="SMFZ01000001">
    <property type="protein sequence ID" value="TCK26053.1"/>
    <property type="molecule type" value="Genomic_DNA"/>
</dbReference>